<keyword evidence="2" id="KW-0479">Metal-binding</keyword>
<dbReference type="SUPFAM" id="SSF53187">
    <property type="entry name" value="Zn-dependent exopeptidases"/>
    <property type="match status" value="1"/>
</dbReference>
<keyword evidence="7" id="KW-1185">Reference proteome</keyword>
<evidence type="ECO:0000256" key="2">
    <source>
        <dbReference type="ARBA" id="ARBA00022723"/>
    </source>
</evidence>
<evidence type="ECO:0000256" key="1">
    <source>
        <dbReference type="ARBA" id="ARBA00001947"/>
    </source>
</evidence>
<evidence type="ECO:0000256" key="3">
    <source>
        <dbReference type="ARBA" id="ARBA00022801"/>
    </source>
</evidence>
<dbReference type="EMBL" id="CP157743">
    <property type="protein sequence ID" value="XBS19120.1"/>
    <property type="molecule type" value="Genomic_DNA"/>
</dbReference>
<keyword evidence="3" id="KW-0378">Hydrolase</keyword>
<keyword evidence="4" id="KW-0862">Zinc</keyword>
<proteinExistence type="predicted"/>
<accession>A0AAU7NQ55</accession>
<dbReference type="GO" id="GO:0046872">
    <property type="term" value="F:metal ion binding"/>
    <property type="evidence" value="ECO:0007669"/>
    <property type="project" value="UniProtKB-KW"/>
</dbReference>
<sequence length="336" mass="38229">MSRLQQLDSLPEGLLSASPKTLHTILAKPSLIHLQGQRAEPLFVSLLLHGNEPTGFLALQLLLQKFHDTPLPRSLSIFIGNISAARHGLRRLEHQPDYNRVWPGTDLPECEETLMMQEVVDVMKKRRVFASIDLHNNTGLNPHYACINKLNNRFLQLASLFGRLIVYFTHPKGVQSGAFAEICPAVTLECGRPGQHYGVEHAFDYLNSCIHLPEISELAVPDRNIDVYHTVAQVKTREDISFSFDRPDCDLLLDKELEKMNFTEIAAGTMLGKVNHNHMMPVVARNEDGNIVTDNFFQINHNELQLKRRTMPSMLTLNERVIKQDCLCYLMERMTL</sequence>
<evidence type="ECO:0000313" key="6">
    <source>
        <dbReference type="EMBL" id="XBS19120.1"/>
    </source>
</evidence>
<dbReference type="Gene3D" id="3.40.630.10">
    <property type="entry name" value="Zn peptidases"/>
    <property type="match status" value="1"/>
</dbReference>
<gene>
    <name evidence="6" type="ORF">Q9L42_012150</name>
</gene>
<reference evidence="6 7" key="1">
    <citation type="journal article" date="2024" name="Microbiology">
        <title>Methylomarinum rosea sp. nov., a novel halophilic methanotrophic bacterium from the hypersaline Lake Elton.</title>
        <authorList>
            <person name="Suleimanov R.Z."/>
            <person name="Oshkin I.Y."/>
            <person name="Danilova O.V."/>
            <person name="Suzina N.E."/>
            <person name="Dedysh S.N."/>
        </authorList>
    </citation>
    <scope>NUCLEOTIDE SEQUENCE [LARGE SCALE GENOMIC DNA]</scope>
    <source>
        <strain evidence="6 7">Ch1-1</strain>
    </source>
</reference>
<dbReference type="InterPro" id="IPR055438">
    <property type="entry name" value="AstE_AspA_cat"/>
</dbReference>
<dbReference type="Pfam" id="PF24827">
    <property type="entry name" value="AstE_AspA_cat"/>
    <property type="match status" value="1"/>
</dbReference>
<dbReference type="AlphaFoldDB" id="A0AAU7NQ55"/>
<organism evidence="6 7">
    <name type="scientific">Methylomarinum roseum</name>
    <dbReference type="NCBI Taxonomy" id="3067653"/>
    <lineage>
        <taxon>Bacteria</taxon>
        <taxon>Pseudomonadati</taxon>
        <taxon>Pseudomonadota</taxon>
        <taxon>Gammaproteobacteria</taxon>
        <taxon>Methylococcales</taxon>
        <taxon>Methylococcaceae</taxon>
        <taxon>Methylomarinum</taxon>
    </lineage>
</organism>
<evidence type="ECO:0000313" key="7">
    <source>
        <dbReference type="Proteomes" id="UP001225378"/>
    </source>
</evidence>
<dbReference type="Proteomes" id="UP001225378">
    <property type="component" value="Chromosome"/>
</dbReference>
<evidence type="ECO:0000256" key="4">
    <source>
        <dbReference type="ARBA" id="ARBA00022833"/>
    </source>
</evidence>
<evidence type="ECO:0000259" key="5">
    <source>
        <dbReference type="Pfam" id="PF24827"/>
    </source>
</evidence>
<dbReference type="GO" id="GO:0016788">
    <property type="term" value="F:hydrolase activity, acting on ester bonds"/>
    <property type="evidence" value="ECO:0007669"/>
    <property type="project" value="InterPro"/>
</dbReference>
<dbReference type="KEGG" id="mech:Q9L42_012150"/>
<protein>
    <submittedName>
        <fullName evidence="6">M14 family metallopeptidase</fullName>
    </submittedName>
</protein>
<feature type="domain" description="Succinylglutamate desuccinylase/Aspartoacylase catalytic" evidence="5">
    <location>
        <begin position="48"/>
        <end position="192"/>
    </location>
</feature>
<comment type="cofactor">
    <cofactor evidence="1">
        <name>Zn(2+)</name>
        <dbReference type="ChEBI" id="CHEBI:29105"/>
    </cofactor>
</comment>
<dbReference type="CDD" id="cd06256">
    <property type="entry name" value="M14_ASTE_ASPA-like"/>
    <property type="match status" value="1"/>
</dbReference>
<name>A0AAU7NQ55_9GAMM</name>
<dbReference type="RefSeq" id="WP_349431134.1">
    <property type="nucleotide sequence ID" value="NZ_CP157743.1"/>
</dbReference>